<dbReference type="Gene3D" id="3.40.630.30">
    <property type="match status" value="1"/>
</dbReference>
<reference evidence="3" key="1">
    <citation type="journal article" date="2019" name="Int. J. Syst. Evol. Microbiol.">
        <title>The Global Catalogue of Microorganisms (GCM) 10K type strain sequencing project: providing services to taxonomists for standard genome sequencing and annotation.</title>
        <authorList>
            <consortium name="The Broad Institute Genomics Platform"/>
            <consortium name="The Broad Institute Genome Sequencing Center for Infectious Disease"/>
            <person name="Wu L."/>
            <person name="Ma J."/>
        </authorList>
    </citation>
    <scope>NUCLEOTIDE SEQUENCE [LARGE SCALE GENOMIC DNA]</scope>
    <source>
        <strain evidence="3">CGMCC 4.7426</strain>
    </source>
</reference>
<dbReference type="Pfam" id="PF13673">
    <property type="entry name" value="Acetyltransf_10"/>
    <property type="match status" value="1"/>
</dbReference>
<name>A0ABV9DMG0_9BACI</name>
<protein>
    <submittedName>
        <fullName evidence="2">GNAT family N-acetyltransferase</fullName>
    </submittedName>
</protein>
<accession>A0ABV9DMG0</accession>
<dbReference type="RefSeq" id="WP_390299129.1">
    <property type="nucleotide sequence ID" value="NZ_JBHSFU010000014.1"/>
</dbReference>
<dbReference type="InterPro" id="IPR039143">
    <property type="entry name" value="GNPNAT1-like"/>
</dbReference>
<comment type="caution">
    <text evidence="2">The sequence shown here is derived from an EMBL/GenBank/DDBJ whole genome shotgun (WGS) entry which is preliminary data.</text>
</comment>
<dbReference type="Proteomes" id="UP001595989">
    <property type="component" value="Unassembled WGS sequence"/>
</dbReference>
<feature type="domain" description="N-acetyltransferase" evidence="1">
    <location>
        <begin position="5"/>
        <end position="147"/>
    </location>
</feature>
<dbReference type="EMBL" id="JBHSFU010000014">
    <property type="protein sequence ID" value="MFC4559946.1"/>
    <property type="molecule type" value="Genomic_DNA"/>
</dbReference>
<evidence type="ECO:0000313" key="3">
    <source>
        <dbReference type="Proteomes" id="UP001595989"/>
    </source>
</evidence>
<dbReference type="InterPro" id="IPR016181">
    <property type="entry name" value="Acyl_CoA_acyltransferase"/>
</dbReference>
<evidence type="ECO:0000259" key="1">
    <source>
        <dbReference type="PROSITE" id="PS51186"/>
    </source>
</evidence>
<keyword evidence="3" id="KW-1185">Reference proteome</keyword>
<organism evidence="2 3">
    <name type="scientific">Virgibacillus kekensis</name>
    <dbReference type="NCBI Taxonomy" id="202261"/>
    <lineage>
        <taxon>Bacteria</taxon>
        <taxon>Bacillati</taxon>
        <taxon>Bacillota</taxon>
        <taxon>Bacilli</taxon>
        <taxon>Bacillales</taxon>
        <taxon>Bacillaceae</taxon>
        <taxon>Virgibacillus</taxon>
    </lineage>
</organism>
<dbReference type="CDD" id="cd04301">
    <property type="entry name" value="NAT_SF"/>
    <property type="match status" value="1"/>
</dbReference>
<proteinExistence type="predicted"/>
<dbReference type="PROSITE" id="PS51186">
    <property type="entry name" value="GNAT"/>
    <property type="match status" value="1"/>
</dbReference>
<gene>
    <name evidence="2" type="ORF">ACFO3D_17430</name>
</gene>
<dbReference type="InterPro" id="IPR000182">
    <property type="entry name" value="GNAT_dom"/>
</dbReference>
<dbReference type="PANTHER" id="PTHR13355:SF11">
    <property type="entry name" value="GLUCOSAMINE 6-PHOSPHATE N-ACETYLTRANSFERASE"/>
    <property type="match status" value="1"/>
</dbReference>
<dbReference type="PANTHER" id="PTHR13355">
    <property type="entry name" value="GLUCOSAMINE 6-PHOSPHATE N-ACETYLTRANSFERASE"/>
    <property type="match status" value="1"/>
</dbReference>
<evidence type="ECO:0000313" key="2">
    <source>
        <dbReference type="EMBL" id="MFC4559946.1"/>
    </source>
</evidence>
<sequence length="147" mass="17354">MWHIKTFQELSNEELYALMKIRVEVFVVEQECPYPELDDNDQQAIHYFYEENGRIVANVRILPSGSKYKEVSIGRVLVAKEFRGKGFAKEIMNRAIDFIVNEWNEKKIFLQGQEHLKKFYSDLGFTQISDAYMDDGIPHIDMILERN</sequence>
<dbReference type="SUPFAM" id="SSF55729">
    <property type="entry name" value="Acyl-CoA N-acyltransferases (Nat)"/>
    <property type="match status" value="1"/>
</dbReference>